<keyword evidence="4" id="KW-1185">Reference proteome</keyword>
<dbReference type="SUPFAM" id="SSF109640">
    <property type="entry name" value="KRAB domain (Kruppel-associated box)"/>
    <property type="match status" value="1"/>
</dbReference>
<dbReference type="Pfam" id="PF01352">
    <property type="entry name" value="KRAB"/>
    <property type="match status" value="1"/>
</dbReference>
<reference evidence="3" key="1">
    <citation type="submission" date="2023-06" db="EMBL/GenBank/DDBJ databases">
        <title>Reference genome for the Northern bat (Eptesicus nilssonii), a most northern bat species.</title>
        <authorList>
            <person name="Laine V.N."/>
            <person name="Pulliainen A.T."/>
            <person name="Lilley T.M."/>
        </authorList>
    </citation>
    <scope>NUCLEOTIDE SEQUENCE</scope>
    <source>
        <strain evidence="3">BLF_Eptnil</strain>
        <tissue evidence="3">Kidney</tissue>
    </source>
</reference>
<name>A0AA40HE32_CNENI</name>
<feature type="region of interest" description="Disordered" evidence="1">
    <location>
        <begin position="58"/>
        <end position="153"/>
    </location>
</feature>
<evidence type="ECO:0000256" key="1">
    <source>
        <dbReference type="SAM" id="MobiDB-lite"/>
    </source>
</evidence>
<dbReference type="GO" id="GO:0006355">
    <property type="term" value="P:regulation of DNA-templated transcription"/>
    <property type="evidence" value="ECO:0007669"/>
    <property type="project" value="InterPro"/>
</dbReference>
<organism evidence="3 4">
    <name type="scientific">Cnephaeus nilssonii</name>
    <name type="common">Northern bat</name>
    <name type="synonym">Eptesicus nilssonii</name>
    <dbReference type="NCBI Taxonomy" id="3371016"/>
    <lineage>
        <taxon>Eukaryota</taxon>
        <taxon>Metazoa</taxon>
        <taxon>Chordata</taxon>
        <taxon>Craniata</taxon>
        <taxon>Vertebrata</taxon>
        <taxon>Euteleostomi</taxon>
        <taxon>Mammalia</taxon>
        <taxon>Eutheria</taxon>
        <taxon>Laurasiatheria</taxon>
        <taxon>Chiroptera</taxon>
        <taxon>Yangochiroptera</taxon>
        <taxon>Vespertilionidae</taxon>
        <taxon>Cnephaeus</taxon>
    </lineage>
</organism>
<protein>
    <recommendedName>
        <fullName evidence="2">KRAB domain-containing protein</fullName>
    </recommendedName>
</protein>
<dbReference type="InterPro" id="IPR001909">
    <property type="entry name" value="KRAB"/>
</dbReference>
<dbReference type="CDD" id="cd07765">
    <property type="entry name" value="KRAB_A-box"/>
    <property type="match status" value="1"/>
</dbReference>
<comment type="caution">
    <text evidence="3">The sequence shown here is derived from an EMBL/GenBank/DDBJ whole genome shotgun (WGS) entry which is preliminary data.</text>
</comment>
<evidence type="ECO:0000313" key="3">
    <source>
        <dbReference type="EMBL" id="KAK1329574.1"/>
    </source>
</evidence>
<dbReference type="SMART" id="SM00349">
    <property type="entry name" value="KRAB"/>
    <property type="match status" value="1"/>
</dbReference>
<evidence type="ECO:0000313" key="4">
    <source>
        <dbReference type="Proteomes" id="UP001177744"/>
    </source>
</evidence>
<dbReference type="PANTHER" id="PTHR23232:SF133">
    <property type="entry name" value="RIKEN CDNA 1700020N01 GENE"/>
    <property type="match status" value="1"/>
</dbReference>
<sequence>MGPAEWTPSSQGLVTFEDVAVYFSREEWRLLTPAQKSLYRDVMLENFSLTVSIGCPRRLDNAEAPPQQVKSCRVHRSEHPQCGEPEEDVPAPPGPLQHQATHWWGRPHWQHGAPGALATHLPSPAAAAGSPVQRLRESLPGGLRSPRPPGNSP</sequence>
<gene>
    <name evidence="3" type="ORF">QTO34_009756</name>
</gene>
<dbReference type="PANTHER" id="PTHR23232">
    <property type="entry name" value="KRAB DOMAIN C2H2 ZINC FINGER"/>
    <property type="match status" value="1"/>
</dbReference>
<dbReference type="EMBL" id="JAULJE010000021">
    <property type="protein sequence ID" value="KAK1329574.1"/>
    <property type="molecule type" value="Genomic_DNA"/>
</dbReference>
<accession>A0AA40HE32</accession>
<dbReference type="PROSITE" id="PS50805">
    <property type="entry name" value="KRAB"/>
    <property type="match status" value="1"/>
</dbReference>
<dbReference type="Proteomes" id="UP001177744">
    <property type="component" value="Unassembled WGS sequence"/>
</dbReference>
<dbReference type="AlphaFoldDB" id="A0AA40HE32"/>
<feature type="domain" description="KRAB" evidence="2">
    <location>
        <begin position="14"/>
        <end position="93"/>
    </location>
</feature>
<proteinExistence type="predicted"/>
<dbReference type="Gene3D" id="6.10.140.140">
    <property type="match status" value="1"/>
</dbReference>
<evidence type="ECO:0000259" key="2">
    <source>
        <dbReference type="PROSITE" id="PS50805"/>
    </source>
</evidence>
<dbReference type="InterPro" id="IPR036051">
    <property type="entry name" value="KRAB_dom_sf"/>
</dbReference>
<dbReference type="InterPro" id="IPR050169">
    <property type="entry name" value="Krueppel_C2H2_ZnF"/>
</dbReference>